<accession>A0AAD4G8J2</accession>
<reference evidence="1" key="1">
    <citation type="submission" date="2019-10" db="EMBL/GenBank/DDBJ databases">
        <authorList>
            <consortium name="DOE Joint Genome Institute"/>
            <person name="Kuo A."/>
            <person name="Miyauchi S."/>
            <person name="Kiss E."/>
            <person name="Drula E."/>
            <person name="Kohler A."/>
            <person name="Sanchez-Garcia M."/>
            <person name="Andreopoulos B."/>
            <person name="Barry K.W."/>
            <person name="Bonito G."/>
            <person name="Buee M."/>
            <person name="Carver A."/>
            <person name="Chen C."/>
            <person name="Cichocki N."/>
            <person name="Clum A."/>
            <person name="Culley D."/>
            <person name="Crous P.W."/>
            <person name="Fauchery L."/>
            <person name="Girlanda M."/>
            <person name="Hayes R."/>
            <person name="Keri Z."/>
            <person name="LaButti K."/>
            <person name="Lipzen A."/>
            <person name="Lombard V."/>
            <person name="Magnuson J."/>
            <person name="Maillard F."/>
            <person name="Morin E."/>
            <person name="Murat C."/>
            <person name="Nolan M."/>
            <person name="Ohm R."/>
            <person name="Pangilinan J."/>
            <person name="Pereira M."/>
            <person name="Perotto S."/>
            <person name="Peter M."/>
            <person name="Riley R."/>
            <person name="Sitrit Y."/>
            <person name="Stielow B."/>
            <person name="Szollosi G."/>
            <person name="Zifcakova L."/>
            <person name="Stursova M."/>
            <person name="Spatafora J.W."/>
            <person name="Tedersoo L."/>
            <person name="Vaario L.-M."/>
            <person name="Yamada A."/>
            <person name="Yan M."/>
            <person name="Wang P."/>
            <person name="Xu J."/>
            <person name="Bruns T."/>
            <person name="Baldrian P."/>
            <person name="Vilgalys R."/>
            <person name="Henrissat B."/>
            <person name="Grigoriev I.V."/>
            <person name="Hibbett D."/>
            <person name="Nagy L.G."/>
            <person name="Martin F.M."/>
        </authorList>
    </citation>
    <scope>NUCLEOTIDE SEQUENCE</scope>
    <source>
        <strain evidence="1">BED1</strain>
    </source>
</reference>
<reference evidence="1" key="2">
    <citation type="journal article" date="2020" name="Nat. Commun.">
        <title>Large-scale genome sequencing of mycorrhizal fungi provides insights into the early evolution of symbiotic traits.</title>
        <authorList>
            <person name="Miyauchi S."/>
            <person name="Kiss E."/>
            <person name="Kuo A."/>
            <person name="Drula E."/>
            <person name="Kohler A."/>
            <person name="Sanchez-Garcia M."/>
            <person name="Morin E."/>
            <person name="Andreopoulos B."/>
            <person name="Barry K.W."/>
            <person name="Bonito G."/>
            <person name="Buee M."/>
            <person name="Carver A."/>
            <person name="Chen C."/>
            <person name="Cichocki N."/>
            <person name="Clum A."/>
            <person name="Culley D."/>
            <person name="Crous P.W."/>
            <person name="Fauchery L."/>
            <person name="Girlanda M."/>
            <person name="Hayes R.D."/>
            <person name="Keri Z."/>
            <person name="LaButti K."/>
            <person name="Lipzen A."/>
            <person name="Lombard V."/>
            <person name="Magnuson J."/>
            <person name="Maillard F."/>
            <person name="Murat C."/>
            <person name="Nolan M."/>
            <person name="Ohm R.A."/>
            <person name="Pangilinan J."/>
            <person name="Pereira M.F."/>
            <person name="Perotto S."/>
            <person name="Peter M."/>
            <person name="Pfister S."/>
            <person name="Riley R."/>
            <person name="Sitrit Y."/>
            <person name="Stielow J.B."/>
            <person name="Szollosi G."/>
            <person name="Zifcakova L."/>
            <person name="Stursova M."/>
            <person name="Spatafora J.W."/>
            <person name="Tedersoo L."/>
            <person name="Vaario L.M."/>
            <person name="Yamada A."/>
            <person name="Yan M."/>
            <person name="Wang P."/>
            <person name="Xu J."/>
            <person name="Bruns T."/>
            <person name="Baldrian P."/>
            <person name="Vilgalys R."/>
            <person name="Dunand C."/>
            <person name="Henrissat B."/>
            <person name="Grigoriev I.V."/>
            <person name="Hibbett D."/>
            <person name="Nagy L.G."/>
            <person name="Martin F.M."/>
        </authorList>
    </citation>
    <scope>NUCLEOTIDE SEQUENCE</scope>
    <source>
        <strain evidence="1">BED1</strain>
    </source>
</reference>
<protein>
    <submittedName>
        <fullName evidence="1">Uncharacterized protein</fullName>
    </submittedName>
</protein>
<organism evidence="1 2">
    <name type="scientific">Boletus edulis BED1</name>
    <dbReference type="NCBI Taxonomy" id="1328754"/>
    <lineage>
        <taxon>Eukaryota</taxon>
        <taxon>Fungi</taxon>
        <taxon>Dikarya</taxon>
        <taxon>Basidiomycota</taxon>
        <taxon>Agaricomycotina</taxon>
        <taxon>Agaricomycetes</taxon>
        <taxon>Agaricomycetidae</taxon>
        <taxon>Boletales</taxon>
        <taxon>Boletineae</taxon>
        <taxon>Boletaceae</taxon>
        <taxon>Boletoideae</taxon>
        <taxon>Boletus</taxon>
    </lineage>
</organism>
<dbReference type="EMBL" id="WHUW01000092">
    <property type="protein sequence ID" value="KAF8425785.1"/>
    <property type="molecule type" value="Genomic_DNA"/>
</dbReference>
<keyword evidence="2" id="KW-1185">Reference proteome</keyword>
<gene>
    <name evidence="1" type="ORF">L210DRAFT_3653099</name>
</gene>
<dbReference type="Proteomes" id="UP001194468">
    <property type="component" value="Unassembled WGS sequence"/>
</dbReference>
<sequence length="116" mass="12617">MEYKEEEAHFVLVVIGCNGAWVDGVWSGSGSWVPLGERCQIQIASRTLYFVLAPPAMVEDSLSPSSASSEQCACSPSVDITSISPLIVFAILLPPQHAQRPHCHHQNFRALPTLNS</sequence>
<proteinExistence type="predicted"/>
<comment type="caution">
    <text evidence="1">The sequence shown here is derived from an EMBL/GenBank/DDBJ whole genome shotgun (WGS) entry which is preliminary data.</text>
</comment>
<name>A0AAD4G8J2_BOLED</name>
<evidence type="ECO:0000313" key="1">
    <source>
        <dbReference type="EMBL" id="KAF8425785.1"/>
    </source>
</evidence>
<evidence type="ECO:0000313" key="2">
    <source>
        <dbReference type="Proteomes" id="UP001194468"/>
    </source>
</evidence>
<dbReference type="AlphaFoldDB" id="A0AAD4G8J2"/>